<accession>A0ABY4YC37</accession>
<gene>
    <name evidence="12" type="ORF">J2N86_13945</name>
</gene>
<keyword evidence="6 10" id="KW-0812">Transmembrane</keyword>
<evidence type="ECO:0000313" key="12">
    <source>
        <dbReference type="EMBL" id="USQ15222.1"/>
    </source>
</evidence>
<proteinExistence type="inferred from homology"/>
<name>A0ABY4YC37_9GAMM</name>
<dbReference type="PANTHER" id="PTHR30413:SF10">
    <property type="entry name" value="CAPSULE POLYSACCHARIDE EXPORT INNER-MEMBRANE PROTEIN CTRC"/>
    <property type="match status" value="1"/>
</dbReference>
<dbReference type="PRINTS" id="PR00164">
    <property type="entry name" value="ABC2TRNSPORT"/>
</dbReference>
<comment type="similarity">
    <text evidence="2">Belongs to the ABC-2 integral membrane protein family.</text>
</comment>
<feature type="transmembrane region" description="Helical" evidence="10">
    <location>
        <begin position="166"/>
        <end position="185"/>
    </location>
</feature>
<evidence type="ECO:0000256" key="3">
    <source>
        <dbReference type="ARBA" id="ARBA00022448"/>
    </source>
</evidence>
<evidence type="ECO:0000256" key="6">
    <source>
        <dbReference type="ARBA" id="ARBA00022692"/>
    </source>
</evidence>
<sequence length="251" mass="28335">MQKRVIGALLLREIITRYGRHNIGFLWLFAEPMLFTLGITALWSYSGAHQHFSLPITTFALTGYSSVLLWRSIPGRCSNALEPNRALMYHRNVRLIDLFFCRIILEVAGVTGSFIILSFIFIFLGWVQIPENILKVFLGWGLLALFGAGLGLFIGGLATQSELVSIIWHPLSYLLFPLSGAAFMMDWMPVTAQKWIALVPMIHGVELIREGYFGSFVHAHYDVMYLLSCSLVLILLGLLQIKKLSQNMVLQ</sequence>
<protein>
    <submittedName>
        <fullName evidence="12">ABC transporter permease</fullName>
    </submittedName>
</protein>
<feature type="transmembrane region" description="Helical" evidence="10">
    <location>
        <begin position="223"/>
        <end position="241"/>
    </location>
</feature>
<organism evidence="12 13">
    <name type="scientific">Legionella lytica</name>
    <dbReference type="NCBI Taxonomy" id="96232"/>
    <lineage>
        <taxon>Bacteria</taxon>
        <taxon>Pseudomonadati</taxon>
        <taxon>Pseudomonadota</taxon>
        <taxon>Gammaproteobacteria</taxon>
        <taxon>Legionellales</taxon>
        <taxon>Legionellaceae</taxon>
        <taxon>Legionella</taxon>
    </lineage>
</organism>
<feature type="domain" description="ABC-2 type transporter transmembrane" evidence="11">
    <location>
        <begin position="6"/>
        <end position="213"/>
    </location>
</feature>
<dbReference type="EMBL" id="CP071527">
    <property type="protein sequence ID" value="USQ15222.1"/>
    <property type="molecule type" value="Genomic_DNA"/>
</dbReference>
<keyword evidence="9 10" id="KW-0472">Membrane</keyword>
<keyword evidence="7 10" id="KW-1133">Transmembrane helix</keyword>
<reference evidence="12" key="1">
    <citation type="submission" date="2021-03" db="EMBL/GenBank/DDBJ databases">
        <title>Legionella lytica PCM 2298.</title>
        <authorList>
            <person name="Koper P."/>
        </authorList>
    </citation>
    <scope>NUCLEOTIDE SEQUENCE</scope>
    <source>
        <strain evidence="12">PCM 2298</strain>
    </source>
</reference>
<dbReference type="InterPro" id="IPR013525">
    <property type="entry name" value="ABC2_TM"/>
</dbReference>
<evidence type="ECO:0000259" key="11">
    <source>
        <dbReference type="Pfam" id="PF01061"/>
    </source>
</evidence>
<keyword evidence="8" id="KW-0625">Polysaccharide transport</keyword>
<dbReference type="Pfam" id="PF01061">
    <property type="entry name" value="ABC2_membrane"/>
    <property type="match status" value="1"/>
</dbReference>
<evidence type="ECO:0000256" key="1">
    <source>
        <dbReference type="ARBA" id="ARBA00004651"/>
    </source>
</evidence>
<evidence type="ECO:0000256" key="2">
    <source>
        <dbReference type="ARBA" id="ARBA00007783"/>
    </source>
</evidence>
<feature type="transmembrane region" description="Helical" evidence="10">
    <location>
        <begin position="133"/>
        <end position="154"/>
    </location>
</feature>
<dbReference type="PANTHER" id="PTHR30413">
    <property type="entry name" value="INNER MEMBRANE TRANSPORT PERMEASE"/>
    <property type="match status" value="1"/>
</dbReference>
<evidence type="ECO:0000256" key="10">
    <source>
        <dbReference type="SAM" id="Phobius"/>
    </source>
</evidence>
<evidence type="ECO:0000256" key="5">
    <source>
        <dbReference type="ARBA" id="ARBA00022597"/>
    </source>
</evidence>
<dbReference type="Proteomes" id="UP001057474">
    <property type="component" value="Chromosome"/>
</dbReference>
<evidence type="ECO:0000256" key="9">
    <source>
        <dbReference type="ARBA" id="ARBA00023136"/>
    </source>
</evidence>
<feature type="transmembrane region" description="Helical" evidence="10">
    <location>
        <begin position="52"/>
        <end position="70"/>
    </location>
</feature>
<keyword evidence="4" id="KW-1003">Cell membrane</keyword>
<feature type="transmembrane region" description="Helical" evidence="10">
    <location>
        <begin position="99"/>
        <end position="127"/>
    </location>
</feature>
<evidence type="ECO:0000313" key="13">
    <source>
        <dbReference type="Proteomes" id="UP001057474"/>
    </source>
</evidence>
<keyword evidence="3" id="KW-0813">Transport</keyword>
<dbReference type="InterPro" id="IPR000412">
    <property type="entry name" value="ABC_2_transport"/>
</dbReference>
<keyword evidence="13" id="KW-1185">Reference proteome</keyword>
<evidence type="ECO:0000256" key="7">
    <source>
        <dbReference type="ARBA" id="ARBA00022989"/>
    </source>
</evidence>
<comment type="subcellular location">
    <subcellularLocation>
        <location evidence="1">Cell membrane</location>
        <topology evidence="1">Multi-pass membrane protein</topology>
    </subcellularLocation>
</comment>
<keyword evidence="5" id="KW-0762">Sugar transport</keyword>
<feature type="transmembrane region" description="Helical" evidence="10">
    <location>
        <begin position="21"/>
        <end position="46"/>
    </location>
</feature>
<evidence type="ECO:0000256" key="4">
    <source>
        <dbReference type="ARBA" id="ARBA00022475"/>
    </source>
</evidence>
<evidence type="ECO:0000256" key="8">
    <source>
        <dbReference type="ARBA" id="ARBA00023047"/>
    </source>
</evidence>